<accession>A0A0C9ZZY7</accession>
<keyword evidence="3" id="KW-1185">Reference proteome</keyword>
<evidence type="ECO:0000256" key="1">
    <source>
        <dbReference type="SAM" id="MobiDB-lite"/>
    </source>
</evidence>
<dbReference type="HOGENOM" id="CLU_2795636_0_0_1"/>
<feature type="compositionally biased region" description="Polar residues" evidence="1">
    <location>
        <begin position="16"/>
        <end position="26"/>
    </location>
</feature>
<evidence type="ECO:0000313" key="3">
    <source>
        <dbReference type="Proteomes" id="UP000054485"/>
    </source>
</evidence>
<dbReference type="EMBL" id="KN836966">
    <property type="protein sequence ID" value="KIK31469.1"/>
    <property type="molecule type" value="Genomic_DNA"/>
</dbReference>
<dbReference type="AlphaFoldDB" id="A0A0C9ZZY7"/>
<dbReference type="InParanoid" id="A0A0C9ZZY7"/>
<reference evidence="3" key="2">
    <citation type="submission" date="2015-01" db="EMBL/GenBank/DDBJ databases">
        <title>Evolutionary Origins and Diversification of the Mycorrhizal Mutualists.</title>
        <authorList>
            <consortium name="DOE Joint Genome Institute"/>
            <consortium name="Mycorrhizal Genomics Consortium"/>
            <person name="Kohler A."/>
            <person name="Kuo A."/>
            <person name="Nagy L.G."/>
            <person name="Floudas D."/>
            <person name="Copeland A."/>
            <person name="Barry K.W."/>
            <person name="Cichocki N."/>
            <person name="Veneault-Fourrey C."/>
            <person name="LaButti K."/>
            <person name="Lindquist E.A."/>
            <person name="Lipzen A."/>
            <person name="Lundell T."/>
            <person name="Morin E."/>
            <person name="Murat C."/>
            <person name="Riley R."/>
            <person name="Ohm R."/>
            <person name="Sun H."/>
            <person name="Tunlid A."/>
            <person name="Henrissat B."/>
            <person name="Grigoriev I.V."/>
            <person name="Hibbett D.S."/>
            <person name="Martin F."/>
        </authorList>
    </citation>
    <scope>NUCLEOTIDE SEQUENCE [LARGE SCALE GENOMIC DNA]</scope>
    <source>
        <strain evidence="3">UH-Slu-Lm8-n1</strain>
    </source>
</reference>
<protein>
    <submittedName>
        <fullName evidence="2">Uncharacterized protein</fullName>
    </submittedName>
</protein>
<gene>
    <name evidence="2" type="ORF">CY34DRAFT_19893</name>
</gene>
<name>A0A0C9ZZY7_9AGAM</name>
<dbReference type="Proteomes" id="UP000054485">
    <property type="component" value="Unassembled WGS sequence"/>
</dbReference>
<reference evidence="2 3" key="1">
    <citation type="submission" date="2014-04" db="EMBL/GenBank/DDBJ databases">
        <authorList>
            <consortium name="DOE Joint Genome Institute"/>
            <person name="Kuo A."/>
            <person name="Ruytinx J."/>
            <person name="Rineau F."/>
            <person name="Colpaert J."/>
            <person name="Kohler A."/>
            <person name="Nagy L.G."/>
            <person name="Floudas D."/>
            <person name="Copeland A."/>
            <person name="Barry K.W."/>
            <person name="Cichocki N."/>
            <person name="Veneault-Fourrey C."/>
            <person name="LaButti K."/>
            <person name="Lindquist E.A."/>
            <person name="Lipzen A."/>
            <person name="Lundell T."/>
            <person name="Morin E."/>
            <person name="Murat C."/>
            <person name="Sun H."/>
            <person name="Tunlid A."/>
            <person name="Henrissat B."/>
            <person name="Grigoriev I.V."/>
            <person name="Hibbett D.S."/>
            <person name="Martin F."/>
            <person name="Nordberg H.P."/>
            <person name="Cantor M.N."/>
            <person name="Hua S.X."/>
        </authorList>
    </citation>
    <scope>NUCLEOTIDE SEQUENCE [LARGE SCALE GENOMIC DNA]</scope>
    <source>
        <strain evidence="2 3">UH-Slu-Lm8-n1</strain>
    </source>
</reference>
<sequence>MHSAFLSHVPEKTQARNDQNPSFSSSTCIALSLPPSKLTYDTFARPPQHATPLFVGAQGLQARPLEFL</sequence>
<proteinExistence type="predicted"/>
<organism evidence="2 3">
    <name type="scientific">Suillus luteus UH-Slu-Lm8-n1</name>
    <dbReference type="NCBI Taxonomy" id="930992"/>
    <lineage>
        <taxon>Eukaryota</taxon>
        <taxon>Fungi</taxon>
        <taxon>Dikarya</taxon>
        <taxon>Basidiomycota</taxon>
        <taxon>Agaricomycotina</taxon>
        <taxon>Agaricomycetes</taxon>
        <taxon>Agaricomycetidae</taxon>
        <taxon>Boletales</taxon>
        <taxon>Suillineae</taxon>
        <taxon>Suillaceae</taxon>
        <taxon>Suillus</taxon>
    </lineage>
</organism>
<feature type="region of interest" description="Disordered" evidence="1">
    <location>
        <begin position="1"/>
        <end position="26"/>
    </location>
</feature>
<evidence type="ECO:0000313" key="2">
    <source>
        <dbReference type="EMBL" id="KIK31469.1"/>
    </source>
</evidence>